<keyword evidence="1" id="KW-0614">Plasmid</keyword>
<dbReference type="KEGG" id="stae:HNV11_23675"/>
<organism evidence="1 2">
    <name type="scientific">Spirosoma taeanense</name>
    <dbReference type="NCBI Taxonomy" id="2735870"/>
    <lineage>
        <taxon>Bacteria</taxon>
        <taxon>Pseudomonadati</taxon>
        <taxon>Bacteroidota</taxon>
        <taxon>Cytophagia</taxon>
        <taxon>Cytophagales</taxon>
        <taxon>Cytophagaceae</taxon>
        <taxon>Spirosoma</taxon>
    </lineage>
</organism>
<dbReference type="RefSeq" id="WP_171742302.1">
    <property type="nucleotide sequence ID" value="NZ_CP053436.1"/>
</dbReference>
<accession>A0A6M5YFR0</accession>
<evidence type="ECO:0000313" key="2">
    <source>
        <dbReference type="Proteomes" id="UP000502756"/>
    </source>
</evidence>
<proteinExistence type="predicted"/>
<sequence length="209" mass="24309">MEEAKSYSQELPIGFKMWTEFYNRLIELDQINNEIIDYNGVFFKKSFISDRVDEEHKYSQELPPGYESWTDFYQSLEEGGKIETDDVIYERNMRVGGGRQLFGTEDVSAQYTYRKQFLIDMVNKEKKLNYNSMSQNKNTLISVAEGDYRIVVSLTSDGYEAQAFRNNQPATAKYSLSFPVAVNVKAYTDKSFTHLVDQLRADIREGRVI</sequence>
<gene>
    <name evidence="1" type="ORF">HNV11_23675</name>
</gene>
<keyword evidence="2" id="KW-1185">Reference proteome</keyword>
<dbReference type="EMBL" id="CP053436">
    <property type="protein sequence ID" value="QJW92474.1"/>
    <property type="molecule type" value="Genomic_DNA"/>
</dbReference>
<dbReference type="Proteomes" id="UP000502756">
    <property type="component" value="Plasmid pTS"/>
</dbReference>
<protein>
    <submittedName>
        <fullName evidence="1">Uncharacterized protein</fullName>
    </submittedName>
</protein>
<reference evidence="1 2" key="1">
    <citation type="submission" date="2020-05" db="EMBL/GenBank/DDBJ databases">
        <title>Genome sequencing of Spirosoma sp. TS118.</title>
        <authorList>
            <person name="Lee J.-H."/>
            <person name="Jeong S."/>
            <person name="Zhao L."/>
            <person name="Jung J.-H."/>
            <person name="Kim M.-K."/>
            <person name="Lim S."/>
        </authorList>
    </citation>
    <scope>NUCLEOTIDE SEQUENCE [LARGE SCALE GENOMIC DNA]</scope>
    <source>
        <strain evidence="1 2">TS118</strain>
        <plasmid evidence="2">pts</plasmid>
    </source>
</reference>
<evidence type="ECO:0000313" key="1">
    <source>
        <dbReference type="EMBL" id="QJW92474.1"/>
    </source>
</evidence>
<dbReference type="AlphaFoldDB" id="A0A6M5YFR0"/>
<name>A0A6M5YFR0_9BACT</name>
<geneLocation type="plasmid" evidence="2">
    <name>pts</name>
</geneLocation>